<dbReference type="AlphaFoldDB" id="A0A3S1B0F4"/>
<evidence type="ECO:0000313" key="2">
    <source>
        <dbReference type="EMBL" id="RUS73083.1"/>
    </source>
</evidence>
<dbReference type="EMBL" id="RQTK01000978">
    <property type="protein sequence ID" value="RUS73083.1"/>
    <property type="molecule type" value="Genomic_DNA"/>
</dbReference>
<dbReference type="STRING" id="188477.A0A3S1B0F4"/>
<organism evidence="2 3">
    <name type="scientific">Elysia chlorotica</name>
    <name type="common">Eastern emerald elysia</name>
    <name type="synonym">Sea slug</name>
    <dbReference type="NCBI Taxonomy" id="188477"/>
    <lineage>
        <taxon>Eukaryota</taxon>
        <taxon>Metazoa</taxon>
        <taxon>Spiralia</taxon>
        <taxon>Lophotrochozoa</taxon>
        <taxon>Mollusca</taxon>
        <taxon>Gastropoda</taxon>
        <taxon>Heterobranchia</taxon>
        <taxon>Euthyneura</taxon>
        <taxon>Panpulmonata</taxon>
        <taxon>Sacoglossa</taxon>
        <taxon>Placobranchoidea</taxon>
        <taxon>Plakobranchidae</taxon>
        <taxon>Elysia</taxon>
    </lineage>
</organism>
<dbReference type="OrthoDB" id="6158276at2759"/>
<evidence type="ECO:0000313" key="3">
    <source>
        <dbReference type="Proteomes" id="UP000271974"/>
    </source>
</evidence>
<dbReference type="InterPro" id="IPR027267">
    <property type="entry name" value="AH/BAR_dom_sf"/>
</dbReference>
<proteinExistence type="predicted"/>
<protein>
    <recommendedName>
        <fullName evidence="1">FCH domain-containing protein</fullName>
    </recommendedName>
</protein>
<comment type="caution">
    <text evidence="2">The sequence shown here is derived from an EMBL/GenBank/DDBJ whole genome shotgun (WGS) entry which is preliminary data.</text>
</comment>
<sequence length="107" mass="11889">MSSEAFTEMYATVISAEDKRASTEDLRNHSNAPGALKRTSVYEAIFPEFFFGYDGFEELRKFIKQGSEFSKEISVILQERSDAETAYAKSLSKVASKLIKACTNGIG</sequence>
<feature type="domain" description="FCH" evidence="1">
    <location>
        <begin position="55"/>
        <end position="101"/>
    </location>
</feature>
<dbReference type="Gene3D" id="1.20.1270.60">
    <property type="entry name" value="Arfaptin homology (AH) domain/BAR domain"/>
    <property type="match status" value="1"/>
</dbReference>
<dbReference type="InterPro" id="IPR001060">
    <property type="entry name" value="FCH_dom"/>
</dbReference>
<dbReference type="SUPFAM" id="SSF103657">
    <property type="entry name" value="BAR/IMD domain-like"/>
    <property type="match status" value="1"/>
</dbReference>
<reference evidence="2 3" key="1">
    <citation type="submission" date="2019-01" db="EMBL/GenBank/DDBJ databases">
        <title>A draft genome assembly of the solar-powered sea slug Elysia chlorotica.</title>
        <authorList>
            <person name="Cai H."/>
            <person name="Li Q."/>
            <person name="Fang X."/>
            <person name="Li J."/>
            <person name="Curtis N.E."/>
            <person name="Altenburger A."/>
            <person name="Shibata T."/>
            <person name="Feng M."/>
            <person name="Maeda T."/>
            <person name="Schwartz J.A."/>
            <person name="Shigenobu S."/>
            <person name="Lundholm N."/>
            <person name="Nishiyama T."/>
            <person name="Yang H."/>
            <person name="Hasebe M."/>
            <person name="Li S."/>
            <person name="Pierce S.K."/>
            <person name="Wang J."/>
        </authorList>
    </citation>
    <scope>NUCLEOTIDE SEQUENCE [LARGE SCALE GENOMIC DNA]</scope>
    <source>
        <strain evidence="2">EC2010</strain>
        <tissue evidence="2">Whole organism of an adult</tissue>
    </source>
</reference>
<dbReference type="Pfam" id="PF00611">
    <property type="entry name" value="FCH"/>
    <property type="match status" value="1"/>
</dbReference>
<evidence type="ECO:0000259" key="1">
    <source>
        <dbReference type="Pfam" id="PF00611"/>
    </source>
</evidence>
<accession>A0A3S1B0F4</accession>
<name>A0A3S1B0F4_ELYCH</name>
<keyword evidence="3" id="KW-1185">Reference proteome</keyword>
<dbReference type="Proteomes" id="UP000271974">
    <property type="component" value="Unassembled WGS sequence"/>
</dbReference>
<gene>
    <name evidence="2" type="ORF">EGW08_019144</name>
</gene>